<protein>
    <submittedName>
        <fullName evidence="1">Uncharacterized protein</fullName>
    </submittedName>
</protein>
<comment type="caution">
    <text evidence="1">The sequence shown here is derived from an EMBL/GenBank/DDBJ whole genome shotgun (WGS) entry which is preliminary data.</text>
</comment>
<sequence length="49" mass="5499">WCMHILTNCVLGTVDCVVNRQYMHVEIEAHCAASAVKFVGTLYHRGGKH</sequence>
<organism evidence="1 2">
    <name type="scientific">Trifolium medium</name>
    <dbReference type="NCBI Taxonomy" id="97028"/>
    <lineage>
        <taxon>Eukaryota</taxon>
        <taxon>Viridiplantae</taxon>
        <taxon>Streptophyta</taxon>
        <taxon>Embryophyta</taxon>
        <taxon>Tracheophyta</taxon>
        <taxon>Spermatophyta</taxon>
        <taxon>Magnoliopsida</taxon>
        <taxon>eudicotyledons</taxon>
        <taxon>Gunneridae</taxon>
        <taxon>Pentapetalae</taxon>
        <taxon>rosids</taxon>
        <taxon>fabids</taxon>
        <taxon>Fabales</taxon>
        <taxon>Fabaceae</taxon>
        <taxon>Papilionoideae</taxon>
        <taxon>50 kb inversion clade</taxon>
        <taxon>NPAAA clade</taxon>
        <taxon>Hologalegina</taxon>
        <taxon>IRL clade</taxon>
        <taxon>Trifolieae</taxon>
        <taxon>Trifolium</taxon>
    </lineage>
</organism>
<reference evidence="1 2" key="1">
    <citation type="journal article" date="2018" name="Front. Plant Sci.">
        <title>Red Clover (Trifolium pratense) and Zigzag Clover (T. medium) - A Picture of Genomic Similarities and Differences.</title>
        <authorList>
            <person name="Dluhosova J."/>
            <person name="Istvanek J."/>
            <person name="Nedelnik J."/>
            <person name="Repkova J."/>
        </authorList>
    </citation>
    <scope>NUCLEOTIDE SEQUENCE [LARGE SCALE GENOMIC DNA]</scope>
    <source>
        <strain evidence="2">cv. 10/8</strain>
        <tissue evidence="1">Leaf</tissue>
    </source>
</reference>
<proteinExistence type="predicted"/>
<dbReference type="EMBL" id="LXQA010792147">
    <property type="protein sequence ID" value="MCI71225.1"/>
    <property type="molecule type" value="Genomic_DNA"/>
</dbReference>
<keyword evidence="2" id="KW-1185">Reference proteome</keyword>
<dbReference type="Proteomes" id="UP000265520">
    <property type="component" value="Unassembled WGS sequence"/>
</dbReference>
<evidence type="ECO:0000313" key="1">
    <source>
        <dbReference type="EMBL" id="MCI71225.1"/>
    </source>
</evidence>
<dbReference type="AlphaFoldDB" id="A0A392UHM5"/>
<name>A0A392UHM5_9FABA</name>
<evidence type="ECO:0000313" key="2">
    <source>
        <dbReference type="Proteomes" id="UP000265520"/>
    </source>
</evidence>
<accession>A0A392UHM5</accession>
<feature type="non-terminal residue" evidence="1">
    <location>
        <position position="1"/>
    </location>
</feature>